<gene>
    <name evidence="1" type="ORF">GKZ89_12710</name>
</gene>
<dbReference type="Gene3D" id="1.10.260.40">
    <property type="entry name" value="lambda repressor-like DNA-binding domains"/>
    <property type="match status" value="1"/>
</dbReference>
<dbReference type="InterPro" id="IPR010982">
    <property type="entry name" value="Lambda_DNA-bd_dom_sf"/>
</dbReference>
<dbReference type="AlphaFoldDB" id="A0A7X2S6N5"/>
<keyword evidence="2" id="KW-1185">Reference proteome</keyword>
<dbReference type="EMBL" id="WMIB01000012">
    <property type="protein sequence ID" value="MTH54265.1"/>
    <property type="molecule type" value="Genomic_DNA"/>
</dbReference>
<proteinExistence type="predicted"/>
<name>A0A7X2S6N5_9BACI</name>
<dbReference type="GO" id="GO:0003677">
    <property type="term" value="F:DNA binding"/>
    <property type="evidence" value="ECO:0007669"/>
    <property type="project" value="InterPro"/>
</dbReference>
<dbReference type="SUPFAM" id="SSF47413">
    <property type="entry name" value="lambda repressor-like DNA-binding domains"/>
    <property type="match status" value="1"/>
</dbReference>
<dbReference type="RefSeq" id="WP_155112776.1">
    <property type="nucleotide sequence ID" value="NZ_WMIB01000012.1"/>
</dbReference>
<dbReference type="OrthoDB" id="6194521at2"/>
<sequence length="156" mass="18401">MHTEFLKELEQYLQDHLHREYQVIEAPLYSYPSYEEMDNFLKKNKQPVFSETLFRFIEEKKLTDAEVYKKAGIDRRHFSKIRNPEYKPRKKTALLLALALELTADETDALLSSAGYSLSGSSRRDLIVQFFMKQGIYDLNEIEEALAIHMEEGLRF</sequence>
<evidence type="ECO:0000313" key="1">
    <source>
        <dbReference type="EMBL" id="MTH54265.1"/>
    </source>
</evidence>
<organism evidence="1 2">
    <name type="scientific">Metabacillus mangrovi</name>
    <dbReference type="NCBI Taxonomy" id="1491830"/>
    <lineage>
        <taxon>Bacteria</taxon>
        <taxon>Bacillati</taxon>
        <taxon>Bacillota</taxon>
        <taxon>Bacilli</taxon>
        <taxon>Bacillales</taxon>
        <taxon>Bacillaceae</taxon>
        <taxon>Metabacillus</taxon>
    </lineage>
</organism>
<evidence type="ECO:0000313" key="2">
    <source>
        <dbReference type="Proteomes" id="UP000434639"/>
    </source>
</evidence>
<protein>
    <submittedName>
        <fullName evidence="1">XRE family transcriptional regulator</fullName>
    </submittedName>
</protein>
<reference evidence="1 2" key="1">
    <citation type="journal article" date="2017" name="Int. J. Syst. Evol. Microbiol.">
        <title>Bacillus mangrovi sp. nov., isolated from a sediment sample from a mangrove forest.</title>
        <authorList>
            <person name="Gupta V."/>
            <person name="Singh P.K."/>
            <person name="Korpole S."/>
            <person name="Tanuku N.R.S."/>
            <person name="Pinnaka A.K."/>
        </authorList>
    </citation>
    <scope>NUCLEOTIDE SEQUENCE [LARGE SCALE GENOMIC DNA]</scope>
    <source>
        <strain evidence="1 2">KCTC 33872</strain>
    </source>
</reference>
<accession>A0A7X2S6N5</accession>
<dbReference type="Proteomes" id="UP000434639">
    <property type="component" value="Unassembled WGS sequence"/>
</dbReference>
<comment type="caution">
    <text evidence="1">The sequence shown here is derived from an EMBL/GenBank/DDBJ whole genome shotgun (WGS) entry which is preliminary data.</text>
</comment>